<name>A0A4R6J2C5_9BACT</name>
<dbReference type="EMBL" id="SNWP01000010">
    <property type="protein sequence ID" value="TDO29429.1"/>
    <property type="molecule type" value="Genomic_DNA"/>
</dbReference>
<dbReference type="RefSeq" id="WP_133474029.1">
    <property type="nucleotide sequence ID" value="NZ_SNWP01000010.1"/>
</dbReference>
<dbReference type="AlphaFoldDB" id="A0A4R6J2C5"/>
<dbReference type="Proteomes" id="UP000295741">
    <property type="component" value="Unassembled WGS sequence"/>
</dbReference>
<sequence>MKLQFLLLATILTAGSYAQKKDTIFLRRHFTRTPETEYFAIYIDTGQHIKKQLTKFTFSEFDSATYFDELAELQPVQKQNIPSGFPKKWIALYRLKGKYYLYSPSDYGNHYRFEITDSTTIDYTMEGPEPSRLEKIYTASSNRLTIQRENKWWPKQVQIELIDTARGIAVFTYGFPNANKKPERRLLVDANKVHFFPAVVNHGTSKTFEYDFDKINFEALLKRKKQAHVNQPRR</sequence>
<comment type="caution">
    <text evidence="1">The sequence shown here is derived from an EMBL/GenBank/DDBJ whole genome shotgun (WGS) entry which is preliminary data.</text>
</comment>
<reference evidence="1 2" key="1">
    <citation type="submission" date="2019-03" db="EMBL/GenBank/DDBJ databases">
        <title>Genomic Encyclopedia of Archaeal and Bacterial Type Strains, Phase II (KMG-II): from individual species to whole genera.</title>
        <authorList>
            <person name="Goeker M."/>
        </authorList>
    </citation>
    <scope>NUCLEOTIDE SEQUENCE [LARGE SCALE GENOMIC DNA]</scope>
    <source>
        <strain evidence="1 2">DSM 28323</strain>
    </source>
</reference>
<evidence type="ECO:0000313" key="1">
    <source>
        <dbReference type="EMBL" id="TDO29429.1"/>
    </source>
</evidence>
<protein>
    <submittedName>
        <fullName evidence="1">Uncharacterized protein</fullName>
    </submittedName>
</protein>
<proteinExistence type="predicted"/>
<evidence type="ECO:0000313" key="2">
    <source>
        <dbReference type="Proteomes" id="UP000295741"/>
    </source>
</evidence>
<gene>
    <name evidence="1" type="ORF">BC659_1518</name>
</gene>
<dbReference type="OrthoDB" id="794410at2"/>
<accession>A0A4R6J2C5</accession>
<keyword evidence="2" id="KW-1185">Reference proteome</keyword>
<organism evidence="1 2">
    <name type="scientific">Sediminibacterium goheungense</name>
    <dbReference type="NCBI Taxonomy" id="1086393"/>
    <lineage>
        <taxon>Bacteria</taxon>
        <taxon>Pseudomonadati</taxon>
        <taxon>Bacteroidota</taxon>
        <taxon>Chitinophagia</taxon>
        <taxon>Chitinophagales</taxon>
        <taxon>Chitinophagaceae</taxon>
        <taxon>Sediminibacterium</taxon>
    </lineage>
</organism>